<dbReference type="InterPro" id="IPR000829">
    <property type="entry name" value="DAGK"/>
</dbReference>
<keyword evidence="9 17" id="KW-0067">ATP-binding</keyword>
<evidence type="ECO:0000256" key="14">
    <source>
        <dbReference type="ARBA" id="ARBA00023264"/>
    </source>
</evidence>
<dbReference type="InterPro" id="IPR033717">
    <property type="entry name" value="UDPK"/>
</dbReference>
<evidence type="ECO:0000256" key="10">
    <source>
        <dbReference type="ARBA" id="ARBA00022989"/>
    </source>
</evidence>
<evidence type="ECO:0000256" key="3">
    <source>
        <dbReference type="ARBA" id="ARBA00022475"/>
    </source>
</evidence>
<dbReference type="AlphaFoldDB" id="A0A918IM31"/>
<evidence type="ECO:0000256" key="6">
    <source>
        <dbReference type="ARBA" id="ARBA00022692"/>
    </source>
</evidence>
<reference evidence="20" key="1">
    <citation type="journal article" date="2014" name="Int. J. Syst. Evol. Microbiol.">
        <title>Complete genome sequence of Corynebacterium casei LMG S-19264T (=DSM 44701T), isolated from a smear-ripened cheese.</title>
        <authorList>
            <consortium name="US DOE Joint Genome Institute (JGI-PGF)"/>
            <person name="Walter F."/>
            <person name="Albersmeier A."/>
            <person name="Kalinowski J."/>
            <person name="Ruckert C."/>
        </authorList>
    </citation>
    <scope>NUCLEOTIDE SEQUENCE</scope>
    <source>
        <strain evidence="20">KCTC 12113</strain>
    </source>
</reference>
<feature type="binding site" evidence="18">
    <location>
        <position position="76"/>
    </location>
    <ligand>
        <name>a divalent metal cation</name>
        <dbReference type="ChEBI" id="CHEBI:60240"/>
    </ligand>
</feature>
<keyword evidence="6 19" id="KW-0812">Transmembrane</keyword>
<dbReference type="Gene3D" id="1.10.287.3610">
    <property type="match status" value="1"/>
</dbReference>
<evidence type="ECO:0000256" key="12">
    <source>
        <dbReference type="ARBA" id="ARBA00023136"/>
    </source>
</evidence>
<keyword evidence="18" id="KW-0460">Magnesium</keyword>
<evidence type="ECO:0000256" key="9">
    <source>
        <dbReference type="ARBA" id="ARBA00022840"/>
    </source>
</evidence>
<comment type="cofactor">
    <cofactor evidence="18">
        <name>Mg(2+)</name>
        <dbReference type="ChEBI" id="CHEBI:18420"/>
    </cofactor>
    <text evidence="18">Mn(2+), Zn(2+), Cd(2+) and Co(2+) support activity to lesser extents.</text>
</comment>
<dbReference type="GO" id="GO:0016301">
    <property type="term" value="F:kinase activity"/>
    <property type="evidence" value="ECO:0007669"/>
    <property type="project" value="UniProtKB-KW"/>
</dbReference>
<evidence type="ECO:0000256" key="11">
    <source>
        <dbReference type="ARBA" id="ARBA00023098"/>
    </source>
</evidence>
<dbReference type="PANTHER" id="PTHR34299:SF1">
    <property type="entry name" value="DIACYLGLYCEROL KINASE"/>
    <property type="match status" value="1"/>
</dbReference>
<dbReference type="CDD" id="cd14265">
    <property type="entry name" value="UDPK_IM_like"/>
    <property type="match status" value="1"/>
</dbReference>
<evidence type="ECO:0000256" key="18">
    <source>
        <dbReference type="PIRSR" id="PIRSR600829-4"/>
    </source>
</evidence>
<keyword evidence="3" id="KW-1003">Cell membrane</keyword>
<feature type="binding site" evidence="18">
    <location>
        <position position="28"/>
    </location>
    <ligand>
        <name>a divalent metal cation</name>
        <dbReference type="ChEBI" id="CHEBI:60240"/>
    </ligand>
</feature>
<evidence type="ECO:0000256" key="7">
    <source>
        <dbReference type="ARBA" id="ARBA00022741"/>
    </source>
</evidence>
<keyword evidence="5" id="KW-0808">Transferase</keyword>
<keyword evidence="13" id="KW-0594">Phospholipid biosynthesis</keyword>
<evidence type="ECO:0000256" key="2">
    <source>
        <dbReference type="ARBA" id="ARBA00005967"/>
    </source>
</evidence>
<proteinExistence type="inferred from homology"/>
<comment type="similarity">
    <text evidence="2">Belongs to the bacterial diacylglycerol kinase family.</text>
</comment>
<evidence type="ECO:0000256" key="4">
    <source>
        <dbReference type="ARBA" id="ARBA00022516"/>
    </source>
</evidence>
<evidence type="ECO:0000256" key="16">
    <source>
        <dbReference type="PIRSR" id="PIRSR600829-2"/>
    </source>
</evidence>
<feature type="binding site" evidence="17">
    <location>
        <position position="28"/>
    </location>
    <ligand>
        <name>ATP</name>
        <dbReference type="ChEBI" id="CHEBI:30616"/>
    </ligand>
</feature>
<dbReference type="Proteomes" id="UP000634668">
    <property type="component" value="Unassembled WGS sequence"/>
</dbReference>
<comment type="caution">
    <text evidence="20">The sequence shown here is derived from an EMBL/GenBank/DDBJ whole genome shotgun (WGS) entry which is preliminary data.</text>
</comment>
<dbReference type="GO" id="GO:0008654">
    <property type="term" value="P:phospholipid biosynthetic process"/>
    <property type="evidence" value="ECO:0007669"/>
    <property type="project" value="UniProtKB-KW"/>
</dbReference>
<accession>A0A918IM31</accession>
<dbReference type="GO" id="GO:0005524">
    <property type="term" value="F:ATP binding"/>
    <property type="evidence" value="ECO:0007669"/>
    <property type="project" value="UniProtKB-KW"/>
</dbReference>
<keyword evidence="8 20" id="KW-0418">Kinase</keyword>
<keyword evidence="12 19" id="KW-0472">Membrane</keyword>
<dbReference type="EMBL" id="BMWP01000001">
    <property type="protein sequence ID" value="GGW22553.1"/>
    <property type="molecule type" value="Genomic_DNA"/>
</dbReference>
<feature type="active site" description="Proton acceptor" evidence="15">
    <location>
        <position position="69"/>
    </location>
</feature>
<evidence type="ECO:0000313" key="21">
    <source>
        <dbReference type="Proteomes" id="UP000634668"/>
    </source>
</evidence>
<dbReference type="InterPro" id="IPR036945">
    <property type="entry name" value="DAGK_sf"/>
</dbReference>
<feature type="binding site" evidence="17">
    <location>
        <position position="76"/>
    </location>
    <ligand>
        <name>ATP</name>
        <dbReference type="ChEBI" id="CHEBI:30616"/>
    </ligand>
</feature>
<reference evidence="20" key="2">
    <citation type="submission" date="2020-09" db="EMBL/GenBank/DDBJ databases">
        <authorList>
            <person name="Sun Q."/>
            <person name="Kim S."/>
        </authorList>
    </citation>
    <scope>NUCLEOTIDE SEQUENCE</scope>
    <source>
        <strain evidence="20">KCTC 12113</strain>
    </source>
</reference>
<evidence type="ECO:0000256" key="15">
    <source>
        <dbReference type="PIRSR" id="PIRSR600829-1"/>
    </source>
</evidence>
<keyword evidence="21" id="KW-1185">Reference proteome</keyword>
<sequence length="121" mass="13188">MPKENFLTNRIRSIGFAAKGAILLIKTEASIKVQVFICLVMTVAGFYFEITNTEWCLQIMSIALVLGMEGMNTAIEKVADFVQPNFDPKIGLIKDISAGAVMLVSIAACIIGIIIYGPKLF</sequence>
<gene>
    <name evidence="20" type="primary">dgkA</name>
    <name evidence="20" type="ORF">GCM10007383_02980</name>
</gene>
<organism evidence="20 21">
    <name type="scientific">Arenibacter certesii</name>
    <dbReference type="NCBI Taxonomy" id="228955"/>
    <lineage>
        <taxon>Bacteria</taxon>
        <taxon>Pseudomonadati</taxon>
        <taxon>Bacteroidota</taxon>
        <taxon>Flavobacteriia</taxon>
        <taxon>Flavobacteriales</taxon>
        <taxon>Flavobacteriaceae</taxon>
        <taxon>Arenibacter</taxon>
    </lineage>
</organism>
<evidence type="ECO:0000256" key="8">
    <source>
        <dbReference type="ARBA" id="ARBA00022777"/>
    </source>
</evidence>
<feature type="binding site" evidence="16">
    <location>
        <position position="69"/>
    </location>
    <ligand>
        <name>substrate</name>
    </ligand>
</feature>
<evidence type="ECO:0000256" key="5">
    <source>
        <dbReference type="ARBA" id="ARBA00022679"/>
    </source>
</evidence>
<name>A0A918IM31_9FLAO</name>
<protein>
    <submittedName>
        <fullName evidence="20">Diacylglycerol kinase</fullName>
    </submittedName>
</protein>
<dbReference type="GO" id="GO:0046872">
    <property type="term" value="F:metal ion binding"/>
    <property type="evidence" value="ECO:0007669"/>
    <property type="project" value="UniProtKB-KW"/>
</dbReference>
<feature type="binding site" evidence="17">
    <location>
        <begin position="94"/>
        <end position="95"/>
    </location>
    <ligand>
        <name>ATP</name>
        <dbReference type="ChEBI" id="CHEBI:30616"/>
    </ligand>
</feature>
<keyword evidence="10 19" id="KW-1133">Transmembrane helix</keyword>
<dbReference type="GO" id="GO:0005886">
    <property type="term" value="C:plasma membrane"/>
    <property type="evidence" value="ECO:0007669"/>
    <property type="project" value="UniProtKB-SubCell"/>
</dbReference>
<keyword evidence="4" id="KW-0444">Lipid biosynthesis</keyword>
<evidence type="ECO:0000313" key="20">
    <source>
        <dbReference type="EMBL" id="GGW22553.1"/>
    </source>
</evidence>
<feature type="transmembrane region" description="Helical" evidence="19">
    <location>
        <begin position="29"/>
        <end position="48"/>
    </location>
</feature>
<evidence type="ECO:0000256" key="17">
    <source>
        <dbReference type="PIRSR" id="PIRSR600829-3"/>
    </source>
</evidence>
<evidence type="ECO:0000256" key="19">
    <source>
        <dbReference type="SAM" id="Phobius"/>
    </source>
</evidence>
<dbReference type="Pfam" id="PF01219">
    <property type="entry name" value="DAGK_prokar"/>
    <property type="match status" value="1"/>
</dbReference>
<dbReference type="PANTHER" id="PTHR34299">
    <property type="entry name" value="DIACYLGLYCEROL KINASE"/>
    <property type="match status" value="1"/>
</dbReference>
<keyword evidence="18" id="KW-0479">Metal-binding</keyword>
<comment type="subcellular location">
    <subcellularLocation>
        <location evidence="1">Cell membrane</location>
        <topology evidence="1">Multi-pass membrane protein</topology>
    </subcellularLocation>
</comment>
<keyword evidence="14" id="KW-1208">Phospholipid metabolism</keyword>
<keyword evidence="11" id="KW-0443">Lipid metabolism</keyword>
<evidence type="ECO:0000256" key="1">
    <source>
        <dbReference type="ARBA" id="ARBA00004651"/>
    </source>
</evidence>
<keyword evidence="7 17" id="KW-0547">Nucleotide-binding</keyword>
<feature type="transmembrane region" description="Helical" evidence="19">
    <location>
        <begin position="95"/>
        <end position="116"/>
    </location>
</feature>
<evidence type="ECO:0000256" key="13">
    <source>
        <dbReference type="ARBA" id="ARBA00023209"/>
    </source>
</evidence>
<dbReference type="RefSeq" id="WP_026815279.1">
    <property type="nucleotide sequence ID" value="NZ_BMWP01000001.1"/>
</dbReference>